<evidence type="ECO:0000259" key="9">
    <source>
        <dbReference type="PROSITE" id="PS50011"/>
    </source>
</evidence>
<keyword evidence="6 7" id="KW-0067">ATP-binding</keyword>
<name>A0A6I8LR13_9PSEU</name>
<dbReference type="InterPro" id="IPR017441">
    <property type="entry name" value="Protein_kinase_ATP_BS"/>
</dbReference>
<evidence type="ECO:0000256" key="4">
    <source>
        <dbReference type="ARBA" id="ARBA00022741"/>
    </source>
</evidence>
<dbReference type="InterPro" id="IPR008271">
    <property type="entry name" value="Ser/Thr_kinase_AS"/>
</dbReference>
<dbReference type="PROSITE" id="PS00108">
    <property type="entry name" value="PROTEIN_KINASE_ST"/>
    <property type="match status" value="1"/>
</dbReference>
<evidence type="ECO:0000313" key="10">
    <source>
        <dbReference type="EMBL" id="VVJ17539.1"/>
    </source>
</evidence>
<feature type="region of interest" description="Disordered" evidence="8">
    <location>
        <begin position="353"/>
        <end position="399"/>
    </location>
</feature>
<keyword evidence="4 7" id="KW-0547">Nucleotide-binding</keyword>
<protein>
    <recommendedName>
        <fullName evidence="1">non-specific serine/threonine protein kinase</fullName>
        <ecNumber evidence="1">2.7.11.1</ecNumber>
    </recommendedName>
</protein>
<evidence type="ECO:0000256" key="3">
    <source>
        <dbReference type="ARBA" id="ARBA00022679"/>
    </source>
</evidence>
<dbReference type="Pfam" id="PF00069">
    <property type="entry name" value="Pkinase"/>
    <property type="match status" value="1"/>
</dbReference>
<dbReference type="Proteomes" id="UP000399805">
    <property type="component" value="Unassembled WGS sequence"/>
</dbReference>
<accession>A0A6I8LR13</accession>
<dbReference type="Gene3D" id="3.30.200.20">
    <property type="entry name" value="Phosphorylase Kinase, domain 1"/>
    <property type="match status" value="1"/>
</dbReference>
<keyword evidence="3" id="KW-0808">Transferase</keyword>
<dbReference type="InterPro" id="IPR011009">
    <property type="entry name" value="Kinase-like_dom_sf"/>
</dbReference>
<dbReference type="AlphaFoldDB" id="A0A6I8LR13"/>
<feature type="compositionally biased region" description="Basic and acidic residues" evidence="8">
    <location>
        <begin position="379"/>
        <end position="388"/>
    </location>
</feature>
<feature type="domain" description="Protein kinase" evidence="9">
    <location>
        <begin position="22"/>
        <end position="275"/>
    </location>
</feature>
<evidence type="ECO:0000256" key="8">
    <source>
        <dbReference type="SAM" id="MobiDB-lite"/>
    </source>
</evidence>
<dbReference type="EC" id="2.7.11.1" evidence="1"/>
<evidence type="ECO:0000256" key="6">
    <source>
        <dbReference type="ARBA" id="ARBA00022840"/>
    </source>
</evidence>
<dbReference type="PANTHER" id="PTHR43289:SF6">
    <property type="entry name" value="SERINE_THREONINE-PROTEIN KINASE NEKL-3"/>
    <property type="match status" value="1"/>
</dbReference>
<proteinExistence type="predicted"/>
<keyword evidence="5 10" id="KW-0418">Kinase</keyword>
<dbReference type="PANTHER" id="PTHR43289">
    <property type="entry name" value="MITOGEN-ACTIVATED PROTEIN KINASE KINASE KINASE 20-RELATED"/>
    <property type="match status" value="1"/>
</dbReference>
<sequence length="399" mass="40910">MGYLPMTSELTNELPDVIAGRYEVGSPIGSGATALVYRAFDRELGRAVAIKVYDRRAMAVEELRRAREKTLLASVHHPRVVALFDSGTEGDRPYLVMQLVDGENLAERLAAGPFTADEVGELGVRLADALAHVHARHIVHRDLKPANVLLGPDGPLITDFGIAHALDSTHITGTGLVTGTAAYLAPEQILGEPAGPPADIYALGLILIECLTAQREFPGTLAESAMARLHRAPCVPAGTPDPIAHALTRMTAREPADRPSAAQLPELLRGPSPTLDEVPLAAAAPTRRRRVVAAAGVLAAAAAAAAAVVLTGQADPGNPPARLPEAAPPTSSVVLPSQVTASAVVVVSSQAARPVSHGVVAAAPPKAGAGPGKGPAKPEGGRHPDAGKAKGKGGTPGKP</sequence>
<dbReference type="SMART" id="SM00220">
    <property type="entry name" value="S_TKc"/>
    <property type="match status" value="1"/>
</dbReference>
<gene>
    <name evidence="10" type="ORF">AA23TX_02560</name>
</gene>
<dbReference type="PROSITE" id="PS00107">
    <property type="entry name" value="PROTEIN_KINASE_ATP"/>
    <property type="match status" value="1"/>
</dbReference>
<evidence type="ECO:0000256" key="5">
    <source>
        <dbReference type="ARBA" id="ARBA00022777"/>
    </source>
</evidence>
<dbReference type="GO" id="GO:0005524">
    <property type="term" value="F:ATP binding"/>
    <property type="evidence" value="ECO:0007669"/>
    <property type="project" value="UniProtKB-UniRule"/>
</dbReference>
<keyword evidence="11" id="KW-1185">Reference proteome</keyword>
<dbReference type="SUPFAM" id="SSF56112">
    <property type="entry name" value="Protein kinase-like (PK-like)"/>
    <property type="match status" value="1"/>
</dbReference>
<organism evidence="10 11">
    <name type="scientific">Amycolatopsis camponoti</name>
    <dbReference type="NCBI Taxonomy" id="2606593"/>
    <lineage>
        <taxon>Bacteria</taxon>
        <taxon>Bacillati</taxon>
        <taxon>Actinomycetota</taxon>
        <taxon>Actinomycetes</taxon>
        <taxon>Pseudonocardiales</taxon>
        <taxon>Pseudonocardiaceae</taxon>
        <taxon>Amycolatopsis</taxon>
    </lineage>
</organism>
<reference evidence="10 11" key="1">
    <citation type="submission" date="2019-09" db="EMBL/GenBank/DDBJ databases">
        <authorList>
            <person name="Leyn A S."/>
        </authorList>
    </citation>
    <scope>NUCLEOTIDE SEQUENCE [LARGE SCALE GENOMIC DNA]</scope>
    <source>
        <strain evidence="10">AA231_1</strain>
    </source>
</reference>
<evidence type="ECO:0000256" key="7">
    <source>
        <dbReference type="PROSITE-ProRule" id="PRU10141"/>
    </source>
</evidence>
<evidence type="ECO:0000256" key="2">
    <source>
        <dbReference type="ARBA" id="ARBA00022527"/>
    </source>
</evidence>
<evidence type="ECO:0000256" key="1">
    <source>
        <dbReference type="ARBA" id="ARBA00012513"/>
    </source>
</evidence>
<dbReference type="InterPro" id="IPR000719">
    <property type="entry name" value="Prot_kinase_dom"/>
</dbReference>
<dbReference type="PROSITE" id="PS50011">
    <property type="entry name" value="PROTEIN_KINASE_DOM"/>
    <property type="match status" value="1"/>
</dbReference>
<evidence type="ECO:0000313" key="11">
    <source>
        <dbReference type="Proteomes" id="UP000399805"/>
    </source>
</evidence>
<feature type="compositionally biased region" description="Low complexity" evidence="8">
    <location>
        <begin position="361"/>
        <end position="378"/>
    </location>
</feature>
<dbReference type="GO" id="GO:0004674">
    <property type="term" value="F:protein serine/threonine kinase activity"/>
    <property type="evidence" value="ECO:0007669"/>
    <property type="project" value="UniProtKB-KW"/>
</dbReference>
<keyword evidence="2 10" id="KW-0723">Serine/threonine-protein kinase</keyword>
<dbReference type="CDD" id="cd14014">
    <property type="entry name" value="STKc_PknB_like"/>
    <property type="match status" value="1"/>
</dbReference>
<feature type="binding site" evidence="7">
    <location>
        <position position="51"/>
    </location>
    <ligand>
        <name>ATP</name>
        <dbReference type="ChEBI" id="CHEBI:30616"/>
    </ligand>
</feature>
<dbReference type="Gene3D" id="1.10.510.10">
    <property type="entry name" value="Transferase(Phosphotransferase) domain 1"/>
    <property type="match status" value="1"/>
</dbReference>
<dbReference type="EMBL" id="CABVGP010000001">
    <property type="protein sequence ID" value="VVJ17539.1"/>
    <property type="molecule type" value="Genomic_DNA"/>
</dbReference>